<proteinExistence type="predicted"/>
<sequence length="155" mass="17152">MEDLKRTQLGIDTNNNALSIQQKPFTQELYYKATFEPRFPPITTFQPNQYLYASLTKDSVSVIGRRDAAGVFYQIGFVLPRKIETGLYDIEDWGDDKVSAHVVADGVILGGKKGKIDLTRSGSSIVATFDFEITHGGTLYKVQNGKLSLKATGDL</sequence>
<accession>A0A4Q4KV69</accession>
<dbReference type="AlphaFoldDB" id="A0A4Q4KV69"/>
<reference evidence="1 2" key="1">
    <citation type="submission" date="2019-02" db="EMBL/GenBank/DDBJ databases">
        <title>Genome of Pseudomonas korensis isolated from heavy metal contaminated environment.</title>
        <authorList>
            <person name="Ayangbenro A.S."/>
            <person name="Babalola O."/>
        </authorList>
    </citation>
    <scope>NUCLEOTIDE SEQUENCE [LARGE SCALE GENOMIC DNA]</scope>
    <source>
        <strain evidence="1 2">AB36</strain>
    </source>
</reference>
<evidence type="ECO:0000313" key="2">
    <source>
        <dbReference type="Proteomes" id="UP000291107"/>
    </source>
</evidence>
<gene>
    <name evidence="1" type="ORF">EVS84_24995</name>
</gene>
<comment type="caution">
    <text evidence="1">The sequence shown here is derived from an EMBL/GenBank/DDBJ whole genome shotgun (WGS) entry which is preliminary data.</text>
</comment>
<dbReference type="Proteomes" id="UP000291107">
    <property type="component" value="Unassembled WGS sequence"/>
</dbReference>
<organism evidence="1 2">
    <name type="scientific">Pseudomonas koreensis</name>
    <dbReference type="NCBI Taxonomy" id="198620"/>
    <lineage>
        <taxon>Bacteria</taxon>
        <taxon>Pseudomonadati</taxon>
        <taxon>Pseudomonadota</taxon>
        <taxon>Gammaproteobacteria</taxon>
        <taxon>Pseudomonadales</taxon>
        <taxon>Pseudomonadaceae</taxon>
        <taxon>Pseudomonas</taxon>
    </lineage>
</organism>
<evidence type="ECO:0000313" key="1">
    <source>
        <dbReference type="EMBL" id="RYM37764.1"/>
    </source>
</evidence>
<dbReference type="EMBL" id="SEUB01000011">
    <property type="protein sequence ID" value="RYM37764.1"/>
    <property type="molecule type" value="Genomic_DNA"/>
</dbReference>
<dbReference type="RefSeq" id="WP_129999954.1">
    <property type="nucleotide sequence ID" value="NZ_SEUB01000011.1"/>
</dbReference>
<name>A0A4Q4KV69_9PSED</name>
<protein>
    <submittedName>
        <fullName evidence="1">Uncharacterized protein</fullName>
    </submittedName>
</protein>